<dbReference type="Pfam" id="PF02441">
    <property type="entry name" value="Flavoprotein"/>
    <property type="match status" value="1"/>
</dbReference>
<dbReference type="GO" id="GO:0015937">
    <property type="term" value="P:coenzyme A biosynthetic process"/>
    <property type="evidence" value="ECO:0007669"/>
    <property type="project" value="UniProtKB-UniRule"/>
</dbReference>
<gene>
    <name evidence="3" type="primary">coaBC</name>
    <name evidence="7" type="ORF">FC82_GL000608</name>
</gene>
<dbReference type="GO" id="GO:0046872">
    <property type="term" value="F:metal ion binding"/>
    <property type="evidence" value="ECO:0007669"/>
    <property type="project" value="UniProtKB-KW"/>
</dbReference>
<feature type="binding site" evidence="3">
    <location>
        <position position="325"/>
    </location>
    <ligand>
        <name>CTP</name>
        <dbReference type="ChEBI" id="CHEBI:37563"/>
    </ligand>
</feature>
<dbReference type="HAMAP" id="MF_02225">
    <property type="entry name" value="CoaBC"/>
    <property type="match status" value="1"/>
</dbReference>
<dbReference type="PANTHER" id="PTHR14359:SF6">
    <property type="entry name" value="PHOSPHOPANTOTHENOYLCYSTEINE DECARBOXYLASE"/>
    <property type="match status" value="1"/>
</dbReference>
<keyword evidence="3" id="KW-0460">Magnesium</keyword>
<dbReference type="Gene3D" id="3.40.50.10300">
    <property type="entry name" value="CoaB-like"/>
    <property type="match status" value="1"/>
</dbReference>
<evidence type="ECO:0000259" key="6">
    <source>
        <dbReference type="Pfam" id="PF04127"/>
    </source>
</evidence>
<dbReference type="InterPro" id="IPR036551">
    <property type="entry name" value="Flavin_trans-like"/>
</dbReference>
<evidence type="ECO:0000256" key="1">
    <source>
        <dbReference type="ARBA" id="ARBA00022793"/>
    </source>
</evidence>
<dbReference type="GO" id="GO:0071513">
    <property type="term" value="C:phosphopantothenoylcysteine decarboxylase complex"/>
    <property type="evidence" value="ECO:0007669"/>
    <property type="project" value="TreeGrafter"/>
</dbReference>
<dbReference type="EC" id="4.1.1.36" evidence="3"/>
<feature type="binding site" evidence="3">
    <location>
        <position position="288"/>
    </location>
    <ligand>
        <name>CTP</name>
        <dbReference type="ChEBI" id="CHEBI:37563"/>
    </ligand>
</feature>
<reference evidence="7 8" key="1">
    <citation type="journal article" date="2015" name="Genome Announc.">
        <title>Expanding the biotechnology potential of lactobacilli through comparative genomics of 213 strains and associated genera.</title>
        <authorList>
            <person name="Sun Z."/>
            <person name="Harris H.M."/>
            <person name="McCann A."/>
            <person name="Guo C."/>
            <person name="Argimon S."/>
            <person name="Zhang W."/>
            <person name="Yang X."/>
            <person name="Jeffery I.B."/>
            <person name="Cooney J.C."/>
            <person name="Kagawa T.F."/>
            <person name="Liu W."/>
            <person name="Song Y."/>
            <person name="Salvetti E."/>
            <person name="Wrobel A."/>
            <person name="Rasinkangas P."/>
            <person name="Parkhill J."/>
            <person name="Rea M.C."/>
            <person name="O'Sullivan O."/>
            <person name="Ritari J."/>
            <person name="Douillard F.P."/>
            <person name="Paul Ross R."/>
            <person name="Yang R."/>
            <person name="Briner A.E."/>
            <person name="Felis G.E."/>
            <person name="de Vos W.M."/>
            <person name="Barrangou R."/>
            <person name="Klaenhammer T.R."/>
            <person name="Caufield P.W."/>
            <person name="Cui Y."/>
            <person name="Zhang H."/>
            <person name="O'Toole P.W."/>
        </authorList>
    </citation>
    <scope>NUCLEOTIDE SEQUENCE [LARGE SCALE GENOMIC DNA]</scope>
    <source>
        <strain evidence="7 8">DSM 20515</strain>
    </source>
</reference>
<dbReference type="Proteomes" id="UP000051845">
    <property type="component" value="Unassembled WGS sequence"/>
</dbReference>
<dbReference type="PANTHER" id="PTHR14359">
    <property type="entry name" value="HOMO-OLIGOMERIC FLAVIN CONTAINING CYS DECARBOXYLASE FAMILY"/>
    <property type="match status" value="1"/>
</dbReference>
<feature type="binding site" evidence="3">
    <location>
        <position position="339"/>
    </location>
    <ligand>
        <name>CTP</name>
        <dbReference type="ChEBI" id="CHEBI:37563"/>
    </ligand>
</feature>
<dbReference type="InterPro" id="IPR005252">
    <property type="entry name" value="CoaBC"/>
</dbReference>
<dbReference type="Gene3D" id="3.40.50.1950">
    <property type="entry name" value="Flavin prenyltransferase-like"/>
    <property type="match status" value="1"/>
</dbReference>
<feature type="domain" description="DNA/pantothenate metabolism flavoprotein C-terminal" evidence="6">
    <location>
        <begin position="186"/>
        <end position="397"/>
    </location>
</feature>
<keyword evidence="2 3" id="KW-0456">Lyase</keyword>
<keyword evidence="3" id="KW-0479">Metal-binding</keyword>
<dbReference type="NCBIfam" id="TIGR00521">
    <property type="entry name" value="coaBC_dfp"/>
    <property type="match status" value="1"/>
</dbReference>
<dbReference type="Pfam" id="PF04127">
    <property type="entry name" value="DFP"/>
    <property type="match status" value="1"/>
</dbReference>
<dbReference type="GO" id="GO:0010181">
    <property type="term" value="F:FMN binding"/>
    <property type="evidence" value="ECO:0007669"/>
    <property type="project" value="UniProtKB-UniRule"/>
</dbReference>
<evidence type="ECO:0000313" key="8">
    <source>
        <dbReference type="Proteomes" id="UP000051845"/>
    </source>
</evidence>
<comment type="cofactor">
    <cofactor evidence="3">
        <name>FMN</name>
        <dbReference type="ChEBI" id="CHEBI:58210"/>
    </cofactor>
    <text evidence="3">Binds 1 FMN per subunit.</text>
</comment>
<keyword evidence="3" id="KW-0511">Multifunctional enzyme</keyword>
<evidence type="ECO:0000256" key="3">
    <source>
        <dbReference type="HAMAP-Rule" id="MF_02225"/>
    </source>
</evidence>
<name>A0A0R2BDV1_SECCO</name>
<comment type="function">
    <text evidence="4">Catalyzes two steps in the biosynthesis of coenzyme A. In the first step cysteine is conjugated to 4'-phosphopantothenate to form 4-phosphopantothenoylcysteine, in the latter compound is decarboxylated to form 4'-phosphopantotheine.</text>
</comment>
<dbReference type="InterPro" id="IPR003382">
    <property type="entry name" value="Flavoprotein"/>
</dbReference>
<comment type="caution">
    <text evidence="7">The sequence shown here is derived from an EMBL/GenBank/DDBJ whole genome shotgun (WGS) entry which is preliminary data.</text>
</comment>
<dbReference type="RefSeq" id="WP_056996244.1">
    <property type="nucleotide sequence ID" value="NZ_AYYR01000013.1"/>
</dbReference>
<evidence type="ECO:0000256" key="2">
    <source>
        <dbReference type="ARBA" id="ARBA00023239"/>
    </source>
</evidence>
<evidence type="ECO:0000259" key="5">
    <source>
        <dbReference type="Pfam" id="PF02441"/>
    </source>
</evidence>
<dbReference type="EC" id="6.3.2.5" evidence="3"/>
<organism evidence="7 8">
    <name type="scientific">Secundilactobacillus collinoides DSM 20515 = JCM 1123</name>
    <dbReference type="NCBI Taxonomy" id="1423733"/>
    <lineage>
        <taxon>Bacteria</taxon>
        <taxon>Bacillati</taxon>
        <taxon>Bacillota</taxon>
        <taxon>Bacilli</taxon>
        <taxon>Lactobacillales</taxon>
        <taxon>Lactobacillaceae</taxon>
        <taxon>Secundilactobacillus</taxon>
    </lineage>
</organism>
<protein>
    <recommendedName>
        <fullName evidence="3">Coenzyme A biosynthesis bifunctional protein CoaBC</fullName>
    </recommendedName>
    <alternativeName>
        <fullName evidence="3">DNA/pantothenate metabolism flavoprotein</fullName>
    </alternativeName>
    <alternativeName>
        <fullName evidence="3">Phosphopantothenoylcysteine synthetase/decarboxylase</fullName>
        <shortName evidence="3">PPCS-PPCDC</shortName>
    </alternativeName>
    <domain>
        <recommendedName>
            <fullName evidence="3">Phosphopantothenoylcysteine decarboxylase</fullName>
            <shortName evidence="3">PPC decarboxylase</shortName>
            <shortName evidence="3">PPC-DC</shortName>
            <ecNumber evidence="3">4.1.1.36</ecNumber>
        </recommendedName>
        <alternativeName>
            <fullName evidence="3">CoaC</fullName>
        </alternativeName>
    </domain>
    <domain>
        <recommendedName>
            <fullName evidence="3">Phosphopantothenate--cysteine ligase</fullName>
            <ecNumber evidence="3">6.3.2.5</ecNumber>
        </recommendedName>
        <alternativeName>
            <fullName evidence="3">CoaB</fullName>
        </alternativeName>
        <alternativeName>
            <fullName evidence="3">Phosphopantothenoylcysteine synthetase</fullName>
            <shortName evidence="3">PPC synthetase</shortName>
            <shortName evidence="3">PPC-S</shortName>
        </alternativeName>
    </domain>
</protein>
<comment type="function">
    <text evidence="3">Catalyzes two sequential steps in the biosynthesis of coenzyme A. In the first step cysteine is conjugated to 4'-phosphopantothenate to form 4-phosphopantothenoylcysteine. In the second step the latter compound is decarboxylated to form 4'-phosphopantotheine.</text>
</comment>
<dbReference type="InterPro" id="IPR035929">
    <property type="entry name" value="CoaB-like_sf"/>
</dbReference>
<evidence type="ECO:0000256" key="4">
    <source>
        <dbReference type="RuleBase" id="RU364078"/>
    </source>
</evidence>
<keyword evidence="3 4" id="KW-0436">Ligase</keyword>
<proteinExistence type="inferred from homology"/>
<keyword evidence="1 3" id="KW-0210">Decarboxylase</keyword>
<evidence type="ECO:0000313" key="7">
    <source>
        <dbReference type="EMBL" id="KRM77361.1"/>
    </source>
</evidence>
<comment type="pathway">
    <text evidence="3 4">Cofactor biosynthesis; coenzyme A biosynthesis; CoA from (R)-pantothenate: step 2/5.</text>
</comment>
<comment type="cofactor">
    <cofactor evidence="3">
        <name>Mg(2+)</name>
        <dbReference type="ChEBI" id="CHEBI:18420"/>
    </cofactor>
</comment>
<dbReference type="PATRIC" id="fig|1423733.4.peg.630"/>
<dbReference type="EMBL" id="AYYR01000013">
    <property type="protein sequence ID" value="KRM77361.1"/>
    <property type="molecule type" value="Genomic_DNA"/>
</dbReference>
<dbReference type="InterPro" id="IPR007085">
    <property type="entry name" value="DNA/pantothenate-metab_flavo_C"/>
</dbReference>
<feature type="domain" description="Flavoprotein" evidence="5">
    <location>
        <begin position="5"/>
        <end position="174"/>
    </location>
</feature>
<accession>A0A0R2BDV1</accession>
<comment type="similarity">
    <text evidence="3 4">In the C-terminal section; belongs to the PPC synthetase family.</text>
</comment>
<feature type="binding site" evidence="3">
    <location>
        <position position="343"/>
    </location>
    <ligand>
        <name>CTP</name>
        <dbReference type="ChEBI" id="CHEBI:37563"/>
    </ligand>
</feature>
<comment type="catalytic activity">
    <reaction evidence="3 4">
        <text>N-[(R)-4-phosphopantothenoyl]-L-cysteine + H(+) = (R)-4'-phosphopantetheine + CO2</text>
        <dbReference type="Rhea" id="RHEA:16793"/>
        <dbReference type="ChEBI" id="CHEBI:15378"/>
        <dbReference type="ChEBI" id="CHEBI:16526"/>
        <dbReference type="ChEBI" id="CHEBI:59458"/>
        <dbReference type="ChEBI" id="CHEBI:61723"/>
        <dbReference type="EC" id="4.1.1.36"/>
    </reaction>
</comment>
<dbReference type="SUPFAM" id="SSF52507">
    <property type="entry name" value="Homo-oligomeric flavin-containing Cys decarboxylases, HFCD"/>
    <property type="match status" value="1"/>
</dbReference>
<comment type="catalytic activity">
    <reaction evidence="3 4">
        <text>(R)-4'-phosphopantothenate + L-cysteine + CTP = N-[(R)-4-phosphopantothenoyl]-L-cysteine + CMP + diphosphate + H(+)</text>
        <dbReference type="Rhea" id="RHEA:19397"/>
        <dbReference type="ChEBI" id="CHEBI:10986"/>
        <dbReference type="ChEBI" id="CHEBI:15378"/>
        <dbReference type="ChEBI" id="CHEBI:33019"/>
        <dbReference type="ChEBI" id="CHEBI:35235"/>
        <dbReference type="ChEBI" id="CHEBI:37563"/>
        <dbReference type="ChEBI" id="CHEBI:59458"/>
        <dbReference type="ChEBI" id="CHEBI:60377"/>
        <dbReference type="EC" id="6.3.2.5"/>
    </reaction>
</comment>
<dbReference type="UniPathway" id="UPA00241">
    <property type="reaction ID" value="UER00353"/>
</dbReference>
<dbReference type="SUPFAM" id="SSF102645">
    <property type="entry name" value="CoaB-like"/>
    <property type="match status" value="1"/>
</dbReference>
<comment type="pathway">
    <text evidence="3 4">Cofactor biosynthesis; coenzyme A biosynthesis; CoA from (R)-pantothenate: step 3/5.</text>
</comment>
<dbReference type="AlphaFoldDB" id="A0A0R2BDV1"/>
<dbReference type="GO" id="GO:0004633">
    <property type="term" value="F:phosphopantothenoylcysteine decarboxylase activity"/>
    <property type="evidence" value="ECO:0007669"/>
    <property type="project" value="UniProtKB-UniRule"/>
</dbReference>
<feature type="binding site" evidence="3">
    <location>
        <position position="278"/>
    </location>
    <ligand>
        <name>CTP</name>
        <dbReference type="ChEBI" id="CHEBI:37563"/>
    </ligand>
</feature>
<feature type="region of interest" description="Phosphopantothenoylcysteine decarboxylase" evidence="3">
    <location>
        <begin position="1"/>
        <end position="189"/>
    </location>
</feature>
<comment type="similarity">
    <text evidence="3 4">In the N-terminal section; belongs to the HFCD (homo-oligomeric flavin containing Cys decarboxylase) superfamily.</text>
</comment>
<dbReference type="GO" id="GO:0015941">
    <property type="term" value="P:pantothenate catabolic process"/>
    <property type="evidence" value="ECO:0007669"/>
    <property type="project" value="InterPro"/>
</dbReference>
<dbReference type="STRING" id="33960.TY91_08170"/>
<feature type="region of interest" description="Phosphopantothenate--cysteine ligase" evidence="3">
    <location>
        <begin position="190"/>
        <end position="404"/>
    </location>
</feature>
<dbReference type="GO" id="GO:0004632">
    <property type="term" value="F:phosphopantothenate--cysteine ligase activity"/>
    <property type="evidence" value="ECO:0007669"/>
    <property type="project" value="UniProtKB-UniRule"/>
</dbReference>
<keyword evidence="3 4" id="KW-0288">FMN</keyword>
<sequence length="404" mass="42847">MLNDKNVALYVTGSIAAYKSLYLTRLLVKAGARVRVVMTTAAQAFVTPMSFQVLSKNQVLTSAFDSKTPTAVDHIELADWTDYAIVAPASADIIGKLANGIADDMASLTLMATTAPILLAPAMNEHMLNQPAVQHNLNTLTTNGVHFVAPGTGFLAEGYEGKGRMAEPDTILAELQLLSRPKTVFSGKNVLVTAGGTRERIDPVRFITNDSSGKMGYAIAAELVNRGANVTLISAPTRLTVPNGTHLVPVTTTEDLADAVVHHFPKADILVMAAAVADFRPKTSVDQKIKKTADNDEMTLSLVKTTDILKTAASLKQPGQLTVGFAAETQNLITNATKKLTSKQLDLLVANDVSQPGVGFNGDTNQVTILSRDKTPVQTALVSKTAVAATVVDELARLVDTKEG</sequence>
<keyword evidence="3 4" id="KW-0285">Flavoprotein</keyword>
<comment type="caution">
    <text evidence="3">Lacks conserved residue(s) required for the propagation of feature annotation.</text>
</comment>